<dbReference type="PANTHER" id="PTHR11943">
    <property type="entry name" value="GALACTOSE-1-PHOSPHATE URIDYLYLTRANSFERASE"/>
    <property type="match status" value="1"/>
</dbReference>
<protein>
    <recommendedName>
        <fullName evidence="6 13">Galactose-1-phosphate uridylyltransferase</fullName>
        <ecNumber evidence="5 13">2.7.7.12</ecNumber>
    </recommendedName>
</protein>
<keyword evidence="12 15" id="KW-0119">Carbohydrate metabolism</keyword>
<evidence type="ECO:0000259" key="18">
    <source>
        <dbReference type="Pfam" id="PF02744"/>
    </source>
</evidence>
<dbReference type="UniPathway" id="UPA00214"/>
<keyword evidence="8 15" id="KW-0548">Nucleotidyltransferase</keyword>
<dbReference type="NCBIfam" id="TIGR00209">
    <property type="entry name" value="galT_1"/>
    <property type="match status" value="1"/>
</dbReference>
<evidence type="ECO:0000256" key="3">
    <source>
        <dbReference type="ARBA" id="ARBA00004947"/>
    </source>
</evidence>
<accession>A0A7Z0D616</accession>
<evidence type="ECO:0000313" key="19">
    <source>
        <dbReference type="EMBL" id="NYI69555.1"/>
    </source>
</evidence>
<dbReference type="PANTHER" id="PTHR11943:SF1">
    <property type="entry name" value="GALACTOSE-1-PHOSPHATE URIDYLYLTRANSFERASE"/>
    <property type="match status" value="1"/>
</dbReference>
<comment type="caution">
    <text evidence="19">The sequence shown here is derived from an EMBL/GenBank/DDBJ whole genome shotgun (WGS) entry which is preliminary data.</text>
</comment>
<evidence type="ECO:0000256" key="12">
    <source>
        <dbReference type="ARBA" id="ARBA00023277"/>
    </source>
</evidence>
<evidence type="ECO:0000256" key="1">
    <source>
        <dbReference type="ARBA" id="ARBA00001107"/>
    </source>
</evidence>
<evidence type="ECO:0000256" key="14">
    <source>
        <dbReference type="PIRSR" id="PIRSR000808-1"/>
    </source>
</evidence>
<evidence type="ECO:0000256" key="16">
    <source>
        <dbReference type="SAM" id="MobiDB-lite"/>
    </source>
</evidence>
<comment type="cofactor">
    <cofactor evidence="2">
        <name>Zn(2+)</name>
        <dbReference type="ChEBI" id="CHEBI:29105"/>
    </cofactor>
</comment>
<evidence type="ECO:0000256" key="7">
    <source>
        <dbReference type="ARBA" id="ARBA00022679"/>
    </source>
</evidence>
<evidence type="ECO:0000256" key="10">
    <source>
        <dbReference type="ARBA" id="ARBA00022833"/>
    </source>
</evidence>
<comment type="similarity">
    <text evidence="4 15">Belongs to the galactose-1-phosphate uridylyltransferase type 1 family.</text>
</comment>
<comment type="catalytic activity">
    <reaction evidence="1 15">
        <text>alpha-D-galactose 1-phosphate + UDP-alpha-D-glucose = alpha-D-glucose 1-phosphate + UDP-alpha-D-galactose</text>
        <dbReference type="Rhea" id="RHEA:13989"/>
        <dbReference type="ChEBI" id="CHEBI:58336"/>
        <dbReference type="ChEBI" id="CHEBI:58601"/>
        <dbReference type="ChEBI" id="CHEBI:58885"/>
        <dbReference type="ChEBI" id="CHEBI:66914"/>
        <dbReference type="EC" id="2.7.7.12"/>
    </reaction>
</comment>
<feature type="active site" description="Tele-UMP-histidine intermediate" evidence="14">
    <location>
        <position position="207"/>
    </location>
</feature>
<gene>
    <name evidence="19" type="ORF">GGQ54_000115</name>
</gene>
<dbReference type="PIRSF" id="PIRSF000808">
    <property type="entry name" value="GalT"/>
    <property type="match status" value="1"/>
</dbReference>
<evidence type="ECO:0000256" key="8">
    <source>
        <dbReference type="ARBA" id="ARBA00022695"/>
    </source>
</evidence>
<dbReference type="EMBL" id="JACBZS010000001">
    <property type="protein sequence ID" value="NYI69555.1"/>
    <property type="molecule type" value="Genomic_DNA"/>
</dbReference>
<dbReference type="PROSITE" id="PS00117">
    <property type="entry name" value="GAL_P_UDP_TRANSF_I"/>
    <property type="match status" value="1"/>
</dbReference>
<dbReference type="Gene3D" id="3.30.428.10">
    <property type="entry name" value="HIT-like"/>
    <property type="match status" value="2"/>
</dbReference>
<feature type="domain" description="Galactose-1-phosphate uridyl transferase N-terminal" evidence="17">
    <location>
        <begin position="66"/>
        <end position="216"/>
    </location>
</feature>
<evidence type="ECO:0000256" key="6">
    <source>
        <dbReference type="ARBA" id="ARBA00016340"/>
    </source>
</evidence>
<evidence type="ECO:0000256" key="4">
    <source>
        <dbReference type="ARBA" id="ARBA00010951"/>
    </source>
</evidence>
<dbReference type="Pfam" id="PF02744">
    <property type="entry name" value="GalP_UDP_tr_C"/>
    <property type="match status" value="1"/>
</dbReference>
<keyword evidence="9 15" id="KW-0479">Metal-binding</keyword>
<name>A0A7Z0D616_9ACTN</name>
<comment type="pathway">
    <text evidence="3 15">Carbohydrate metabolism; galactose metabolism.</text>
</comment>
<evidence type="ECO:0000256" key="5">
    <source>
        <dbReference type="ARBA" id="ARBA00012384"/>
    </source>
</evidence>
<evidence type="ECO:0000256" key="11">
    <source>
        <dbReference type="ARBA" id="ARBA00023144"/>
    </source>
</evidence>
<keyword evidence="10" id="KW-0862">Zinc</keyword>
<proteinExistence type="inferred from homology"/>
<evidence type="ECO:0000259" key="17">
    <source>
        <dbReference type="Pfam" id="PF01087"/>
    </source>
</evidence>
<dbReference type="InterPro" id="IPR036265">
    <property type="entry name" value="HIT-like_sf"/>
</dbReference>
<evidence type="ECO:0000256" key="9">
    <source>
        <dbReference type="ARBA" id="ARBA00022723"/>
    </source>
</evidence>
<dbReference type="Proteomes" id="UP000527616">
    <property type="component" value="Unassembled WGS sequence"/>
</dbReference>
<feature type="domain" description="Galactose-1-phosphate uridyl transferase C-terminal" evidence="18">
    <location>
        <begin position="239"/>
        <end position="327"/>
    </location>
</feature>
<dbReference type="InterPro" id="IPR005849">
    <property type="entry name" value="GalP_Utransf_N"/>
</dbReference>
<dbReference type="GO" id="GO:0008270">
    <property type="term" value="F:zinc ion binding"/>
    <property type="evidence" value="ECO:0007669"/>
    <property type="project" value="InterPro"/>
</dbReference>
<dbReference type="AlphaFoldDB" id="A0A7Z0D616"/>
<dbReference type="InterPro" id="IPR001937">
    <property type="entry name" value="GalP_UDPtransf1"/>
</dbReference>
<evidence type="ECO:0000313" key="20">
    <source>
        <dbReference type="Proteomes" id="UP000527616"/>
    </source>
</evidence>
<evidence type="ECO:0000256" key="2">
    <source>
        <dbReference type="ARBA" id="ARBA00001947"/>
    </source>
</evidence>
<organism evidence="19 20">
    <name type="scientific">Naumannella cuiyingiana</name>
    <dbReference type="NCBI Taxonomy" id="1347891"/>
    <lineage>
        <taxon>Bacteria</taxon>
        <taxon>Bacillati</taxon>
        <taxon>Actinomycetota</taxon>
        <taxon>Actinomycetes</taxon>
        <taxon>Propionibacteriales</taxon>
        <taxon>Propionibacteriaceae</taxon>
        <taxon>Naumannella</taxon>
    </lineage>
</organism>
<sequence length="386" mass="42217">MASRSGRVATTRREPASEVTQRAGRLADGREIIYFDDPGTPPRPVPSVDRRSLAPRPETPQLRRDPLTGDWITMATARQARAVLPTLDPLAPQGTDNPNSEIPDDYDVAVFENRSPAFGPDVAESVGAGPGDPGLFDHRRAVGRCEVVCFSPDSTGSFATQTATRARTVVEAWAARTAALSRVPGVEQVFAFENRGVEIGVTLHHPHGQIYGYPYITPRTSALLRQIDSYGPTLMGDIVAAELSGPRVVLRGQHWSAYVPFAARWPLEVHLVPHRQLPDLAATSSEERAELAVATLELLRGVDALYDTPTPYIAGWHQAPVHQHRDTVRLTWQITSPRRGPDKLKYLAGSEAAMGGWVGDVAPEEQADRLREAIARAEREHPVVAR</sequence>
<dbReference type="GO" id="GO:0033499">
    <property type="term" value="P:galactose catabolic process via UDP-galactose, Leloir pathway"/>
    <property type="evidence" value="ECO:0007669"/>
    <property type="project" value="TreeGrafter"/>
</dbReference>
<reference evidence="19 20" key="1">
    <citation type="submission" date="2020-07" db="EMBL/GenBank/DDBJ databases">
        <title>Sequencing the genomes of 1000 actinobacteria strains.</title>
        <authorList>
            <person name="Klenk H.-P."/>
        </authorList>
    </citation>
    <scope>NUCLEOTIDE SEQUENCE [LARGE SCALE GENOMIC DNA]</scope>
    <source>
        <strain evidence="19 20">DSM 103164</strain>
    </source>
</reference>
<dbReference type="GO" id="GO:0005737">
    <property type="term" value="C:cytoplasm"/>
    <property type="evidence" value="ECO:0007669"/>
    <property type="project" value="TreeGrafter"/>
</dbReference>
<evidence type="ECO:0000256" key="15">
    <source>
        <dbReference type="RuleBase" id="RU000506"/>
    </source>
</evidence>
<feature type="region of interest" description="Disordered" evidence="16">
    <location>
        <begin position="1"/>
        <end position="65"/>
    </location>
</feature>
<dbReference type="InterPro" id="IPR005850">
    <property type="entry name" value="GalP_Utransf_C"/>
</dbReference>
<dbReference type="GO" id="GO:0008108">
    <property type="term" value="F:UDP-glucose:hexose-1-phosphate uridylyltransferase activity"/>
    <property type="evidence" value="ECO:0007669"/>
    <property type="project" value="UniProtKB-UniRule"/>
</dbReference>
<keyword evidence="7 15" id="KW-0808">Transferase</keyword>
<dbReference type="EC" id="2.7.7.12" evidence="5 13"/>
<evidence type="ECO:0000256" key="13">
    <source>
        <dbReference type="NCBIfam" id="TIGR00209"/>
    </source>
</evidence>
<dbReference type="RefSeq" id="WP_343045804.1">
    <property type="nucleotide sequence ID" value="NZ_JACBZS010000001.1"/>
</dbReference>
<dbReference type="Pfam" id="PF01087">
    <property type="entry name" value="GalP_UDP_transf"/>
    <property type="match status" value="1"/>
</dbReference>
<dbReference type="InterPro" id="IPR019779">
    <property type="entry name" value="GalP_UDPtransf1_His-AS"/>
</dbReference>
<keyword evidence="20" id="KW-1185">Reference proteome</keyword>
<dbReference type="SUPFAM" id="SSF54197">
    <property type="entry name" value="HIT-like"/>
    <property type="match status" value="2"/>
</dbReference>
<keyword evidence="11 15" id="KW-0299">Galactose metabolism</keyword>